<dbReference type="Gene3D" id="3.40.50.1000">
    <property type="entry name" value="HAD superfamily/HAD-like"/>
    <property type="match status" value="1"/>
</dbReference>
<dbReference type="InterPro" id="IPR036412">
    <property type="entry name" value="HAD-like_sf"/>
</dbReference>
<dbReference type="InterPro" id="IPR051600">
    <property type="entry name" value="Beta-PGM-like"/>
</dbReference>
<name>A0A9D9E2S9_9SPIO</name>
<dbReference type="SUPFAM" id="SSF56784">
    <property type="entry name" value="HAD-like"/>
    <property type="match status" value="1"/>
</dbReference>
<evidence type="ECO:0000256" key="4">
    <source>
        <dbReference type="ARBA" id="ARBA00022842"/>
    </source>
</evidence>
<keyword evidence="3" id="KW-0479">Metal-binding</keyword>
<dbReference type="Pfam" id="PF13419">
    <property type="entry name" value="HAD_2"/>
    <property type="match status" value="1"/>
</dbReference>
<dbReference type="SFLD" id="SFLDG01129">
    <property type="entry name" value="C1.5:_HAD__Beta-PGM__Phosphata"/>
    <property type="match status" value="1"/>
</dbReference>
<dbReference type="PRINTS" id="PR00413">
    <property type="entry name" value="HADHALOGNASE"/>
</dbReference>
<dbReference type="AlphaFoldDB" id="A0A9D9E2S9"/>
<dbReference type="InterPro" id="IPR006439">
    <property type="entry name" value="HAD-SF_hydro_IA"/>
</dbReference>
<evidence type="ECO:0000256" key="1">
    <source>
        <dbReference type="ARBA" id="ARBA00001946"/>
    </source>
</evidence>
<dbReference type="GO" id="GO:0046872">
    <property type="term" value="F:metal ion binding"/>
    <property type="evidence" value="ECO:0007669"/>
    <property type="project" value="UniProtKB-KW"/>
</dbReference>
<keyword evidence="5" id="KW-0119">Carbohydrate metabolism</keyword>
<dbReference type="InterPro" id="IPR023214">
    <property type="entry name" value="HAD_sf"/>
</dbReference>
<dbReference type="NCBIfam" id="TIGR01509">
    <property type="entry name" value="HAD-SF-IA-v3"/>
    <property type="match status" value="1"/>
</dbReference>
<gene>
    <name evidence="6" type="ORF">IAA97_03620</name>
</gene>
<dbReference type="CDD" id="cd07505">
    <property type="entry name" value="HAD_BPGM-like"/>
    <property type="match status" value="1"/>
</dbReference>
<evidence type="ECO:0000256" key="5">
    <source>
        <dbReference type="ARBA" id="ARBA00023277"/>
    </source>
</evidence>
<sequence length="218" mass="24294">MSFQLPNADGYIFDFNGTLYWDSQENKEAWSATFESVRGTPLADDEFALLNGRTDDETVIYLKPDAPCEERAKIADSKELLYKKLCIEHGLELSPGAEEFLSKLKERGAKMAIASSAPKCNMNWYIEEYGLDRFFKLSEIIAGRTDIPSKPNPAIFSLAMSCLGTTPERTIIFEDSASGVKAALDSGVFLVVRIKDPGLDSIRDERVIEVESFSELVL</sequence>
<reference evidence="6" key="1">
    <citation type="submission" date="2020-10" db="EMBL/GenBank/DDBJ databases">
        <authorList>
            <person name="Gilroy R."/>
        </authorList>
    </citation>
    <scope>NUCLEOTIDE SEQUENCE</scope>
    <source>
        <strain evidence="6">7293</strain>
    </source>
</reference>
<dbReference type="PANTHER" id="PTHR46193:SF18">
    <property type="entry name" value="HEXITOL PHOSPHATASE B"/>
    <property type="match status" value="1"/>
</dbReference>
<dbReference type="SFLD" id="SFLDS00003">
    <property type="entry name" value="Haloacid_Dehalogenase"/>
    <property type="match status" value="1"/>
</dbReference>
<dbReference type="PANTHER" id="PTHR46193">
    <property type="entry name" value="6-PHOSPHOGLUCONATE PHOSPHATASE"/>
    <property type="match status" value="1"/>
</dbReference>
<dbReference type="GO" id="GO:0003824">
    <property type="term" value="F:catalytic activity"/>
    <property type="evidence" value="ECO:0007669"/>
    <property type="project" value="UniProtKB-ARBA"/>
</dbReference>
<dbReference type="InterPro" id="IPR023198">
    <property type="entry name" value="PGP-like_dom2"/>
</dbReference>
<reference evidence="6" key="2">
    <citation type="journal article" date="2021" name="PeerJ">
        <title>Extensive microbial diversity within the chicken gut microbiome revealed by metagenomics and culture.</title>
        <authorList>
            <person name="Gilroy R."/>
            <person name="Ravi A."/>
            <person name="Getino M."/>
            <person name="Pursley I."/>
            <person name="Horton D.L."/>
            <person name="Alikhan N.F."/>
            <person name="Baker D."/>
            <person name="Gharbi K."/>
            <person name="Hall N."/>
            <person name="Watson M."/>
            <person name="Adriaenssens E.M."/>
            <person name="Foster-Nyarko E."/>
            <person name="Jarju S."/>
            <person name="Secka A."/>
            <person name="Antonio M."/>
            <person name="Oren A."/>
            <person name="Chaudhuri R.R."/>
            <person name="La Ragione R."/>
            <person name="Hildebrand F."/>
            <person name="Pallen M.J."/>
        </authorList>
    </citation>
    <scope>NUCLEOTIDE SEQUENCE</scope>
    <source>
        <strain evidence="6">7293</strain>
    </source>
</reference>
<dbReference type="Gene3D" id="1.10.150.240">
    <property type="entry name" value="Putative phosphatase, domain 2"/>
    <property type="match status" value="1"/>
</dbReference>
<protein>
    <submittedName>
        <fullName evidence="6">HAD family phosphatase</fullName>
    </submittedName>
</protein>
<proteinExistence type="inferred from homology"/>
<comment type="cofactor">
    <cofactor evidence="1">
        <name>Mg(2+)</name>
        <dbReference type="ChEBI" id="CHEBI:18420"/>
    </cofactor>
</comment>
<organism evidence="6 7">
    <name type="scientific">Candidatus Ornithospirochaeta stercoripullorum</name>
    <dbReference type="NCBI Taxonomy" id="2840899"/>
    <lineage>
        <taxon>Bacteria</taxon>
        <taxon>Pseudomonadati</taxon>
        <taxon>Spirochaetota</taxon>
        <taxon>Spirochaetia</taxon>
        <taxon>Spirochaetales</taxon>
        <taxon>Spirochaetaceae</taxon>
        <taxon>Spirochaetaceae incertae sedis</taxon>
        <taxon>Candidatus Ornithospirochaeta</taxon>
    </lineage>
</organism>
<dbReference type="EMBL" id="JADIMT010000049">
    <property type="protein sequence ID" value="MBO8436049.1"/>
    <property type="molecule type" value="Genomic_DNA"/>
</dbReference>
<accession>A0A9D9E2S9</accession>
<evidence type="ECO:0000256" key="2">
    <source>
        <dbReference type="ARBA" id="ARBA00006171"/>
    </source>
</evidence>
<evidence type="ECO:0000313" key="7">
    <source>
        <dbReference type="Proteomes" id="UP000823615"/>
    </source>
</evidence>
<keyword evidence="4" id="KW-0460">Magnesium</keyword>
<dbReference type="InterPro" id="IPR041492">
    <property type="entry name" value="HAD_2"/>
</dbReference>
<comment type="similarity">
    <text evidence="2">Belongs to the HAD-like hydrolase superfamily. CbbY/CbbZ/Gph/YieH family.</text>
</comment>
<comment type="caution">
    <text evidence="6">The sequence shown here is derived from an EMBL/GenBank/DDBJ whole genome shotgun (WGS) entry which is preliminary data.</text>
</comment>
<evidence type="ECO:0000256" key="3">
    <source>
        <dbReference type="ARBA" id="ARBA00022723"/>
    </source>
</evidence>
<evidence type="ECO:0000313" key="6">
    <source>
        <dbReference type="EMBL" id="MBO8436049.1"/>
    </source>
</evidence>
<dbReference type="Proteomes" id="UP000823615">
    <property type="component" value="Unassembled WGS sequence"/>
</dbReference>